<keyword evidence="1" id="KW-0812">Transmembrane</keyword>
<gene>
    <name evidence="2" type="ORF">Q31b_34160</name>
</gene>
<feature type="transmembrane region" description="Helical" evidence="1">
    <location>
        <begin position="32"/>
        <end position="53"/>
    </location>
</feature>
<evidence type="ECO:0000313" key="3">
    <source>
        <dbReference type="Proteomes" id="UP000315471"/>
    </source>
</evidence>
<dbReference type="EMBL" id="SJPY01000005">
    <property type="protein sequence ID" value="TWU40072.1"/>
    <property type="molecule type" value="Genomic_DNA"/>
</dbReference>
<dbReference type="RefSeq" id="WP_146600703.1">
    <property type="nucleotide sequence ID" value="NZ_SJPY01000005.1"/>
</dbReference>
<proteinExistence type="predicted"/>
<dbReference type="Proteomes" id="UP000315471">
    <property type="component" value="Unassembled WGS sequence"/>
</dbReference>
<dbReference type="AlphaFoldDB" id="A0A5C6DTQ8"/>
<reference evidence="2 3" key="1">
    <citation type="submission" date="2019-02" db="EMBL/GenBank/DDBJ databases">
        <title>Deep-cultivation of Planctomycetes and their phenomic and genomic characterization uncovers novel biology.</title>
        <authorList>
            <person name="Wiegand S."/>
            <person name="Jogler M."/>
            <person name="Boedeker C."/>
            <person name="Pinto D."/>
            <person name="Vollmers J."/>
            <person name="Rivas-Marin E."/>
            <person name="Kohn T."/>
            <person name="Peeters S.H."/>
            <person name="Heuer A."/>
            <person name="Rast P."/>
            <person name="Oberbeckmann S."/>
            <person name="Bunk B."/>
            <person name="Jeske O."/>
            <person name="Meyerdierks A."/>
            <person name="Storesund J.E."/>
            <person name="Kallscheuer N."/>
            <person name="Luecker S."/>
            <person name="Lage O.M."/>
            <person name="Pohl T."/>
            <person name="Merkel B.J."/>
            <person name="Hornburger P."/>
            <person name="Mueller R.-W."/>
            <person name="Bruemmer F."/>
            <person name="Labrenz M."/>
            <person name="Spormann A.M."/>
            <person name="Op Den Camp H."/>
            <person name="Overmann J."/>
            <person name="Amann R."/>
            <person name="Jetten M.S.M."/>
            <person name="Mascher T."/>
            <person name="Medema M.H."/>
            <person name="Devos D.P."/>
            <person name="Kaster A.-K."/>
            <person name="Ovreas L."/>
            <person name="Rohde M."/>
            <person name="Galperin M.Y."/>
            <person name="Jogler C."/>
        </authorList>
    </citation>
    <scope>NUCLEOTIDE SEQUENCE [LARGE SCALE GENOMIC DNA]</scope>
    <source>
        <strain evidence="2 3">Q31b</strain>
    </source>
</reference>
<evidence type="ECO:0000256" key="1">
    <source>
        <dbReference type="SAM" id="Phobius"/>
    </source>
</evidence>
<accession>A0A5C6DTQ8</accession>
<keyword evidence="3" id="KW-1185">Reference proteome</keyword>
<keyword evidence="1" id="KW-0472">Membrane</keyword>
<organism evidence="2 3">
    <name type="scientific">Novipirellula aureliae</name>
    <dbReference type="NCBI Taxonomy" id="2527966"/>
    <lineage>
        <taxon>Bacteria</taxon>
        <taxon>Pseudomonadati</taxon>
        <taxon>Planctomycetota</taxon>
        <taxon>Planctomycetia</taxon>
        <taxon>Pirellulales</taxon>
        <taxon>Pirellulaceae</taxon>
        <taxon>Novipirellula</taxon>
    </lineage>
</organism>
<comment type="caution">
    <text evidence="2">The sequence shown here is derived from an EMBL/GenBank/DDBJ whole genome shotgun (WGS) entry which is preliminary data.</text>
</comment>
<protein>
    <submittedName>
        <fullName evidence="2">Uncharacterized protein</fullName>
    </submittedName>
</protein>
<evidence type="ECO:0000313" key="2">
    <source>
        <dbReference type="EMBL" id="TWU40072.1"/>
    </source>
</evidence>
<name>A0A5C6DTQ8_9BACT</name>
<sequence>MSSDLYNTVHKQRQKDTVDDEEQMIKWLTRAFVIWLLVCTLPLMTMVIISHFYPGFLAGQ</sequence>
<keyword evidence="1" id="KW-1133">Transmembrane helix</keyword>